<dbReference type="EMBL" id="JAZDWU010000005">
    <property type="protein sequence ID" value="KAL0002257.1"/>
    <property type="molecule type" value="Genomic_DNA"/>
</dbReference>
<proteinExistence type="predicted"/>
<evidence type="ECO:0000313" key="3">
    <source>
        <dbReference type="Proteomes" id="UP001459277"/>
    </source>
</evidence>
<dbReference type="InterPro" id="IPR036397">
    <property type="entry name" value="RNaseH_sf"/>
</dbReference>
<reference evidence="2 3" key="1">
    <citation type="submission" date="2024-01" db="EMBL/GenBank/DDBJ databases">
        <title>A telomere-to-telomere, gap-free genome of sweet tea (Lithocarpus litseifolius).</title>
        <authorList>
            <person name="Zhou J."/>
        </authorList>
    </citation>
    <scope>NUCLEOTIDE SEQUENCE [LARGE SCALE GENOMIC DNA]</scope>
    <source>
        <strain evidence="2">Zhou-2022a</strain>
        <tissue evidence="2">Leaf</tissue>
    </source>
</reference>
<keyword evidence="3" id="KW-1185">Reference proteome</keyword>
<evidence type="ECO:0000313" key="2">
    <source>
        <dbReference type="EMBL" id="KAL0002257.1"/>
    </source>
</evidence>
<dbReference type="InterPro" id="IPR002156">
    <property type="entry name" value="RNaseH_domain"/>
</dbReference>
<gene>
    <name evidence="2" type="ORF">SO802_016038</name>
</gene>
<dbReference type="Gene3D" id="3.30.420.10">
    <property type="entry name" value="Ribonuclease H-like superfamily/Ribonuclease H"/>
    <property type="match status" value="1"/>
</dbReference>
<accession>A0AAW2CVD0</accession>
<evidence type="ECO:0000259" key="1">
    <source>
        <dbReference type="Pfam" id="PF13456"/>
    </source>
</evidence>
<name>A0AAW2CVD0_9ROSI</name>
<dbReference type="AlphaFoldDB" id="A0AAW2CVD0"/>
<dbReference type="Proteomes" id="UP001459277">
    <property type="component" value="Unassembled WGS sequence"/>
</dbReference>
<protein>
    <recommendedName>
        <fullName evidence="1">RNase H type-1 domain-containing protein</fullName>
    </recommendedName>
</protein>
<dbReference type="GO" id="GO:0003676">
    <property type="term" value="F:nucleic acid binding"/>
    <property type="evidence" value="ECO:0007669"/>
    <property type="project" value="InterPro"/>
</dbReference>
<dbReference type="GO" id="GO:0004523">
    <property type="term" value="F:RNA-DNA hybrid ribonuclease activity"/>
    <property type="evidence" value="ECO:0007669"/>
    <property type="project" value="InterPro"/>
</dbReference>
<dbReference type="CDD" id="cd06222">
    <property type="entry name" value="RNase_H_like"/>
    <property type="match status" value="1"/>
</dbReference>
<dbReference type="Pfam" id="PF13456">
    <property type="entry name" value="RVT_3"/>
    <property type="match status" value="1"/>
</dbReference>
<dbReference type="InterPro" id="IPR044730">
    <property type="entry name" value="RNase_H-like_dom_plant"/>
</dbReference>
<comment type="caution">
    <text evidence="2">The sequence shown here is derived from an EMBL/GenBank/DDBJ whole genome shotgun (WGS) entry which is preliminary data.</text>
</comment>
<feature type="domain" description="RNase H type-1" evidence="1">
    <location>
        <begin position="23"/>
        <end position="92"/>
    </location>
</feature>
<sequence>MVESLASRIEQSGKNLALKTRLQSESRCSGFGGIIRNEKSEVMVAMAAKGPEVFCSEEAELLARRKAIEFAVDAGFSKLIIEGDNCFVMKVVSAL</sequence>
<organism evidence="2 3">
    <name type="scientific">Lithocarpus litseifolius</name>
    <dbReference type="NCBI Taxonomy" id="425828"/>
    <lineage>
        <taxon>Eukaryota</taxon>
        <taxon>Viridiplantae</taxon>
        <taxon>Streptophyta</taxon>
        <taxon>Embryophyta</taxon>
        <taxon>Tracheophyta</taxon>
        <taxon>Spermatophyta</taxon>
        <taxon>Magnoliopsida</taxon>
        <taxon>eudicotyledons</taxon>
        <taxon>Gunneridae</taxon>
        <taxon>Pentapetalae</taxon>
        <taxon>rosids</taxon>
        <taxon>fabids</taxon>
        <taxon>Fagales</taxon>
        <taxon>Fagaceae</taxon>
        <taxon>Lithocarpus</taxon>
    </lineage>
</organism>